<evidence type="ECO:0000313" key="2">
    <source>
        <dbReference type="RefSeq" id="XP_065649776.1"/>
    </source>
</evidence>
<reference evidence="2" key="1">
    <citation type="submission" date="2025-08" db="UniProtKB">
        <authorList>
            <consortium name="RefSeq"/>
        </authorList>
    </citation>
    <scope>IDENTIFICATION</scope>
</reference>
<dbReference type="GeneID" id="124809274"/>
<evidence type="ECO:0000313" key="1">
    <source>
        <dbReference type="Proteomes" id="UP001652625"/>
    </source>
</evidence>
<dbReference type="Proteomes" id="UP001652625">
    <property type="component" value="Chromosome 03"/>
</dbReference>
<sequence length="479" mass="54958">MNYLHIVLCKICFLQVIKFPYTKSTTEETLQKLKDNFLNNPMEDWIYKDRYLTLKQLGLHYLDVNRSIRYPRQPSNRMKNAFYRAINGENMNVALLGGSISAGATLFKDNNERKIFFYALQDYWNKTVTPITGSKMMIHNYAIGATGSDFYSYCIDNYVQGNATDLVIWELSANDYHRFDNRDVPPTLPLEILTRSVMRLKRKPGLLYAHFFRGKDYRKELECNNLESDGANYLSRYYRIPSISWKKLVCRKLILNEQKMFSKLFAQDSSHPSLLGHAQMGFLLIHLIRKLFIQVIDDVLSNLSQDYLSLPGTISLEPVVIEPMLKPVFTKTDLVASDPLCFTFNIPSNGQTPFNLKKILKVVRNDGYVISTAHGFIVRKDKTEGLRTKLPNKELHIQINVPTHQQTPSKEWMILIGSYSNFGGAMFFIDSKLSRVIETEKYAYGSIVAAVATKVKPGRHDLVIKSLKSGFFISSVMLG</sequence>
<dbReference type="PANTHER" id="PTHR34407:SF1">
    <property type="entry name" value="SGNH HYDROLASE-TYPE ESTERASE DOMAIN-CONTAINING PROTEIN"/>
    <property type="match status" value="1"/>
</dbReference>
<dbReference type="Gene3D" id="3.40.50.1110">
    <property type="entry name" value="SGNH hydrolase"/>
    <property type="match status" value="1"/>
</dbReference>
<dbReference type="PANTHER" id="PTHR34407">
    <property type="entry name" value="EXPRESSED PROTEIN"/>
    <property type="match status" value="1"/>
</dbReference>
<protein>
    <submittedName>
        <fullName evidence="2">Uncharacterized protein LOC124809274</fullName>
    </submittedName>
</protein>
<name>A0ABM4BL48_HYDVU</name>
<keyword evidence="1" id="KW-1185">Reference proteome</keyword>
<dbReference type="SUPFAM" id="SSF52266">
    <property type="entry name" value="SGNH hydrolase"/>
    <property type="match status" value="1"/>
</dbReference>
<organism evidence="1 2">
    <name type="scientific">Hydra vulgaris</name>
    <name type="common">Hydra</name>
    <name type="synonym">Hydra attenuata</name>
    <dbReference type="NCBI Taxonomy" id="6087"/>
    <lineage>
        <taxon>Eukaryota</taxon>
        <taxon>Metazoa</taxon>
        <taxon>Cnidaria</taxon>
        <taxon>Hydrozoa</taxon>
        <taxon>Hydroidolina</taxon>
        <taxon>Anthoathecata</taxon>
        <taxon>Aplanulata</taxon>
        <taxon>Hydridae</taxon>
        <taxon>Hydra</taxon>
    </lineage>
</organism>
<dbReference type="CDD" id="cd00229">
    <property type="entry name" value="SGNH_hydrolase"/>
    <property type="match status" value="1"/>
</dbReference>
<dbReference type="InterPro" id="IPR036514">
    <property type="entry name" value="SGNH_hydro_sf"/>
</dbReference>
<dbReference type="RefSeq" id="XP_065649776.1">
    <property type="nucleotide sequence ID" value="XM_065793704.1"/>
</dbReference>
<accession>A0ABM4BL48</accession>
<gene>
    <name evidence="2" type="primary">LOC124809274</name>
</gene>
<proteinExistence type="predicted"/>